<reference evidence="1 2" key="1">
    <citation type="submission" date="2017-11" db="EMBL/GenBank/DDBJ databases">
        <title>Complete genome of Rhizobium leguminosarum Norway, an ineffective micro-symbiont.</title>
        <authorList>
            <person name="Hoffrichter A."/>
            <person name="Liang J."/>
            <person name="Brachmann A."/>
            <person name="Marin M."/>
        </authorList>
    </citation>
    <scope>NUCLEOTIDE SEQUENCE [LARGE SCALE GENOMIC DNA]</scope>
    <source>
        <strain evidence="1 2">Norway</strain>
    </source>
</reference>
<proteinExistence type="predicted"/>
<dbReference type="AlphaFoldDB" id="A0A2K9Z4I1"/>
<dbReference type="EMBL" id="CP025012">
    <property type="protein sequence ID" value="AUW43138.1"/>
    <property type="molecule type" value="Genomic_DNA"/>
</dbReference>
<evidence type="ECO:0000313" key="2">
    <source>
        <dbReference type="Proteomes" id="UP000238523"/>
    </source>
</evidence>
<accession>A0A2K9Z4I1</accession>
<dbReference type="Proteomes" id="UP000238523">
    <property type="component" value="Chromosome"/>
</dbReference>
<evidence type="ECO:0000313" key="1">
    <source>
        <dbReference type="EMBL" id="AUW43138.1"/>
    </source>
</evidence>
<gene>
    <name evidence="1" type="ORF">CUJ84_Chr002789</name>
</gene>
<sequence>MFKALLSGARQAFSVVGARHPPTFLVLRCAAPGAEAQGMGCGVAACSHRLRETRSINFNRGRSD</sequence>
<name>A0A2K9Z4I1_RHILE</name>
<organism evidence="1 2">
    <name type="scientific">Rhizobium leguminosarum</name>
    <dbReference type="NCBI Taxonomy" id="384"/>
    <lineage>
        <taxon>Bacteria</taxon>
        <taxon>Pseudomonadati</taxon>
        <taxon>Pseudomonadota</taxon>
        <taxon>Alphaproteobacteria</taxon>
        <taxon>Hyphomicrobiales</taxon>
        <taxon>Rhizobiaceae</taxon>
        <taxon>Rhizobium/Agrobacterium group</taxon>
        <taxon>Rhizobium</taxon>
    </lineage>
</organism>
<protein>
    <submittedName>
        <fullName evidence="1">Uncharacterized protein</fullName>
    </submittedName>
</protein>